<keyword evidence="4" id="KW-0808">Transferase</keyword>
<dbReference type="InterPro" id="IPR000014">
    <property type="entry name" value="PAS"/>
</dbReference>
<dbReference type="NCBIfam" id="TIGR00229">
    <property type="entry name" value="sensory_box"/>
    <property type="match status" value="1"/>
</dbReference>
<dbReference type="PROSITE" id="PS50110">
    <property type="entry name" value="RESPONSE_REGULATORY"/>
    <property type="match status" value="1"/>
</dbReference>
<dbReference type="InterPro" id="IPR004358">
    <property type="entry name" value="Sig_transdc_His_kin-like_C"/>
</dbReference>
<gene>
    <name evidence="13" type="ORF">H6G03_15265</name>
</gene>
<proteinExistence type="predicted"/>
<reference evidence="13" key="2">
    <citation type="submission" date="2020-08" db="EMBL/GenBank/DDBJ databases">
        <authorList>
            <person name="Chen M."/>
            <person name="Teng W."/>
            <person name="Zhao L."/>
            <person name="Hu C."/>
            <person name="Zhou Y."/>
            <person name="Han B."/>
            <person name="Song L."/>
            <person name="Shu W."/>
        </authorList>
    </citation>
    <scope>NUCLEOTIDE SEQUENCE</scope>
    <source>
        <strain evidence="13">FACHB-1375</strain>
    </source>
</reference>
<keyword evidence="8" id="KW-0902">Two-component regulatory system</keyword>
<evidence type="ECO:0000313" key="14">
    <source>
        <dbReference type="Proteomes" id="UP000641646"/>
    </source>
</evidence>
<feature type="domain" description="PAC" evidence="12">
    <location>
        <begin position="213"/>
        <end position="265"/>
    </location>
</feature>
<keyword evidence="7" id="KW-0067">ATP-binding</keyword>
<dbReference type="Pfam" id="PF00512">
    <property type="entry name" value="HisKA"/>
    <property type="match status" value="1"/>
</dbReference>
<dbReference type="RefSeq" id="WP_190465249.1">
    <property type="nucleotide sequence ID" value="NZ_JACJPW010000036.1"/>
</dbReference>
<dbReference type="InterPro" id="IPR001789">
    <property type="entry name" value="Sig_transdc_resp-reg_receiver"/>
</dbReference>
<protein>
    <recommendedName>
        <fullName evidence="2">histidine kinase</fullName>
        <ecNumber evidence="2">2.7.13.3</ecNumber>
    </recommendedName>
</protein>
<feature type="domain" description="Response regulatory" evidence="11">
    <location>
        <begin position="7"/>
        <end position="124"/>
    </location>
</feature>
<name>A0A926ZHB1_9CYAN</name>
<evidence type="ECO:0000256" key="7">
    <source>
        <dbReference type="ARBA" id="ARBA00022840"/>
    </source>
</evidence>
<keyword evidence="3 9" id="KW-0597">Phosphoprotein</keyword>
<dbReference type="CDD" id="cd00075">
    <property type="entry name" value="HATPase"/>
    <property type="match status" value="1"/>
</dbReference>
<dbReference type="InterPro" id="IPR001610">
    <property type="entry name" value="PAC"/>
</dbReference>
<evidence type="ECO:0000256" key="9">
    <source>
        <dbReference type="PROSITE-ProRule" id="PRU00169"/>
    </source>
</evidence>
<feature type="domain" description="Histidine kinase" evidence="10">
    <location>
        <begin position="283"/>
        <end position="499"/>
    </location>
</feature>
<dbReference type="PANTHER" id="PTHR43711:SF26">
    <property type="entry name" value="SENSOR HISTIDINE KINASE RCSC"/>
    <property type="match status" value="1"/>
</dbReference>
<dbReference type="SMART" id="SM00388">
    <property type="entry name" value="HisKA"/>
    <property type="match status" value="1"/>
</dbReference>
<evidence type="ECO:0000259" key="10">
    <source>
        <dbReference type="PROSITE" id="PS50109"/>
    </source>
</evidence>
<evidence type="ECO:0000259" key="12">
    <source>
        <dbReference type="PROSITE" id="PS50113"/>
    </source>
</evidence>
<keyword evidence="5" id="KW-0547">Nucleotide-binding</keyword>
<comment type="caution">
    <text evidence="13">The sequence shown here is derived from an EMBL/GenBank/DDBJ whole genome shotgun (WGS) entry which is preliminary data.</text>
</comment>
<dbReference type="InterPro" id="IPR035965">
    <property type="entry name" value="PAS-like_dom_sf"/>
</dbReference>
<comment type="catalytic activity">
    <reaction evidence="1">
        <text>ATP + protein L-histidine = ADP + protein N-phospho-L-histidine.</text>
        <dbReference type="EC" id="2.7.13.3"/>
    </reaction>
</comment>
<dbReference type="Pfam" id="PF02518">
    <property type="entry name" value="HATPase_c"/>
    <property type="match status" value="1"/>
</dbReference>
<dbReference type="SUPFAM" id="SSF47384">
    <property type="entry name" value="Homodimeric domain of signal transducing histidine kinase"/>
    <property type="match status" value="1"/>
</dbReference>
<dbReference type="PROSITE" id="PS50113">
    <property type="entry name" value="PAC"/>
    <property type="match status" value="1"/>
</dbReference>
<dbReference type="InterPro" id="IPR003594">
    <property type="entry name" value="HATPase_dom"/>
</dbReference>
<dbReference type="InterPro" id="IPR036890">
    <property type="entry name" value="HATPase_C_sf"/>
</dbReference>
<dbReference type="SMART" id="SM00086">
    <property type="entry name" value="PAC"/>
    <property type="match status" value="1"/>
</dbReference>
<feature type="modified residue" description="4-aspartylphosphate" evidence="9">
    <location>
        <position position="59"/>
    </location>
</feature>
<evidence type="ECO:0000256" key="5">
    <source>
        <dbReference type="ARBA" id="ARBA00022741"/>
    </source>
</evidence>
<dbReference type="Gene3D" id="1.10.287.130">
    <property type="match status" value="1"/>
</dbReference>
<dbReference type="PANTHER" id="PTHR43711">
    <property type="entry name" value="TWO-COMPONENT HISTIDINE KINASE"/>
    <property type="match status" value="1"/>
</dbReference>
<dbReference type="InterPro" id="IPR036097">
    <property type="entry name" value="HisK_dim/P_sf"/>
</dbReference>
<accession>A0A926ZHB1</accession>
<dbReference type="InterPro" id="IPR000700">
    <property type="entry name" value="PAS-assoc_C"/>
</dbReference>
<dbReference type="CDD" id="cd00130">
    <property type="entry name" value="PAS"/>
    <property type="match status" value="1"/>
</dbReference>
<dbReference type="InterPro" id="IPR011006">
    <property type="entry name" value="CheY-like_superfamily"/>
</dbReference>
<dbReference type="Pfam" id="PF00072">
    <property type="entry name" value="Response_reg"/>
    <property type="match status" value="1"/>
</dbReference>
<dbReference type="InterPro" id="IPR013656">
    <property type="entry name" value="PAS_4"/>
</dbReference>
<dbReference type="SUPFAM" id="SSF52172">
    <property type="entry name" value="CheY-like"/>
    <property type="match status" value="1"/>
</dbReference>
<dbReference type="PROSITE" id="PS50109">
    <property type="entry name" value="HIS_KIN"/>
    <property type="match status" value="1"/>
</dbReference>
<dbReference type="SUPFAM" id="SSF55785">
    <property type="entry name" value="PYP-like sensor domain (PAS domain)"/>
    <property type="match status" value="1"/>
</dbReference>
<dbReference type="FunFam" id="3.30.565.10:FF:000037">
    <property type="entry name" value="Hybrid sensor histidine kinase/response regulator"/>
    <property type="match status" value="1"/>
</dbReference>
<dbReference type="SMART" id="SM00387">
    <property type="entry name" value="HATPase_c"/>
    <property type="match status" value="1"/>
</dbReference>
<dbReference type="CDD" id="cd00082">
    <property type="entry name" value="HisKA"/>
    <property type="match status" value="1"/>
</dbReference>
<dbReference type="Gene3D" id="3.30.450.20">
    <property type="entry name" value="PAS domain"/>
    <property type="match status" value="1"/>
</dbReference>
<evidence type="ECO:0000256" key="8">
    <source>
        <dbReference type="ARBA" id="ARBA00023012"/>
    </source>
</evidence>
<keyword evidence="6" id="KW-0418">Kinase</keyword>
<reference evidence="13" key="1">
    <citation type="journal article" date="2015" name="ISME J.">
        <title>Draft Genome Sequence of Streptomyces incarnatus NRRL8089, which Produces the Nucleoside Antibiotic Sinefungin.</title>
        <authorList>
            <person name="Oshima K."/>
            <person name="Hattori M."/>
            <person name="Shimizu H."/>
            <person name="Fukuda K."/>
            <person name="Nemoto M."/>
            <person name="Inagaki K."/>
            <person name="Tamura T."/>
        </authorList>
    </citation>
    <scope>NUCLEOTIDE SEQUENCE</scope>
    <source>
        <strain evidence="13">FACHB-1375</strain>
    </source>
</reference>
<evidence type="ECO:0000256" key="4">
    <source>
        <dbReference type="ARBA" id="ARBA00022679"/>
    </source>
</evidence>
<evidence type="ECO:0000259" key="11">
    <source>
        <dbReference type="PROSITE" id="PS50110"/>
    </source>
</evidence>
<dbReference type="PRINTS" id="PR00344">
    <property type="entry name" value="BCTRLSENSOR"/>
</dbReference>
<dbReference type="EMBL" id="JACJPW010000036">
    <property type="protein sequence ID" value="MBD2182439.1"/>
    <property type="molecule type" value="Genomic_DNA"/>
</dbReference>
<evidence type="ECO:0000313" key="13">
    <source>
        <dbReference type="EMBL" id="MBD2182439.1"/>
    </source>
</evidence>
<dbReference type="AlphaFoldDB" id="A0A926ZHB1"/>
<dbReference type="InterPro" id="IPR003661">
    <property type="entry name" value="HisK_dim/P_dom"/>
</dbReference>
<dbReference type="SMART" id="SM00091">
    <property type="entry name" value="PAS"/>
    <property type="match status" value="1"/>
</dbReference>
<dbReference type="InterPro" id="IPR050736">
    <property type="entry name" value="Sensor_HK_Regulatory"/>
</dbReference>
<dbReference type="EC" id="2.7.13.3" evidence="2"/>
<dbReference type="GO" id="GO:0000155">
    <property type="term" value="F:phosphorelay sensor kinase activity"/>
    <property type="evidence" value="ECO:0007669"/>
    <property type="project" value="InterPro"/>
</dbReference>
<evidence type="ECO:0000256" key="1">
    <source>
        <dbReference type="ARBA" id="ARBA00000085"/>
    </source>
</evidence>
<dbReference type="Pfam" id="PF08448">
    <property type="entry name" value="PAS_4"/>
    <property type="match status" value="1"/>
</dbReference>
<evidence type="ECO:0000256" key="2">
    <source>
        <dbReference type="ARBA" id="ARBA00012438"/>
    </source>
</evidence>
<sequence>MNKKPIHILLVEDSPSDAILLRQLFSRLNSGEWELIWVERLNDAIESCSDFLFDVALLDLSLPDSDGLETVAKFNAAAPDIPIVVLTGADDEEMGLQAVAKGAQDYIVKDQITVQLLVRAIRYAIERGQILKQLHDSERRFRGIFDQTFQLMLLLSPEGIILEINKTSLAFCGGKQNDFVGSPLWEINCWHDSEVTQEWLKSAIANAAEGNFVRNELQMCGAESAIVWIDLSLKPLKDERGKTVLLIAEGRDISDRKRAEIEVLKSLEKERELNQLKSSFISMVSHEFRNPMTAIRTAAQILQSYGDRLTEEQKIKYFDQIKNAVNNTTQLLEEVLLLGKTDANRLQYQPATLDLKDFCRELIENLQFTATEQHNITFTCAGECSQVEMDEFLMGHIFNNLISNAIKYSPQGGNVRFNLTCQNDTAIFQIQDQGIGIPLKDQQHLFETFYRGSNVNRIQGTGLGLAIVKKCVDLHRGQIQVKSDVGAGTTFIVTLPLTRFAEVPRHTIECTV</sequence>
<keyword evidence="14" id="KW-1185">Reference proteome</keyword>
<dbReference type="Gene3D" id="3.40.50.2300">
    <property type="match status" value="1"/>
</dbReference>
<dbReference type="Gene3D" id="3.30.565.10">
    <property type="entry name" value="Histidine kinase-like ATPase, C-terminal domain"/>
    <property type="match status" value="1"/>
</dbReference>
<evidence type="ECO:0000256" key="3">
    <source>
        <dbReference type="ARBA" id="ARBA00022553"/>
    </source>
</evidence>
<dbReference type="SMART" id="SM00448">
    <property type="entry name" value="REC"/>
    <property type="match status" value="1"/>
</dbReference>
<dbReference type="CDD" id="cd00156">
    <property type="entry name" value="REC"/>
    <property type="match status" value="1"/>
</dbReference>
<organism evidence="13 14">
    <name type="scientific">Aerosakkonema funiforme FACHB-1375</name>
    <dbReference type="NCBI Taxonomy" id="2949571"/>
    <lineage>
        <taxon>Bacteria</taxon>
        <taxon>Bacillati</taxon>
        <taxon>Cyanobacteriota</taxon>
        <taxon>Cyanophyceae</taxon>
        <taxon>Oscillatoriophycideae</taxon>
        <taxon>Aerosakkonematales</taxon>
        <taxon>Aerosakkonemataceae</taxon>
        <taxon>Aerosakkonema</taxon>
    </lineage>
</organism>
<evidence type="ECO:0000256" key="6">
    <source>
        <dbReference type="ARBA" id="ARBA00022777"/>
    </source>
</evidence>
<dbReference type="GO" id="GO:0005524">
    <property type="term" value="F:ATP binding"/>
    <property type="evidence" value="ECO:0007669"/>
    <property type="project" value="UniProtKB-KW"/>
</dbReference>
<dbReference type="SUPFAM" id="SSF55874">
    <property type="entry name" value="ATPase domain of HSP90 chaperone/DNA topoisomerase II/histidine kinase"/>
    <property type="match status" value="1"/>
</dbReference>
<dbReference type="Proteomes" id="UP000641646">
    <property type="component" value="Unassembled WGS sequence"/>
</dbReference>
<dbReference type="InterPro" id="IPR005467">
    <property type="entry name" value="His_kinase_dom"/>
</dbReference>